<evidence type="ECO:0000256" key="5">
    <source>
        <dbReference type="ARBA" id="ARBA00022617"/>
    </source>
</evidence>
<evidence type="ECO:0000256" key="8">
    <source>
        <dbReference type="ARBA" id="ARBA00022982"/>
    </source>
</evidence>
<feature type="transmembrane region" description="Helical" evidence="12">
    <location>
        <begin position="170"/>
        <end position="191"/>
    </location>
</feature>
<feature type="transmembrane region" description="Helical" evidence="12">
    <location>
        <begin position="293"/>
        <end position="318"/>
    </location>
</feature>
<evidence type="ECO:0000313" key="14">
    <source>
        <dbReference type="Proteomes" id="UP000027644"/>
    </source>
</evidence>
<protein>
    <submittedName>
        <fullName evidence="13">Cytochrome bd-type quinol oxidase, subunit 2</fullName>
    </submittedName>
</protein>
<evidence type="ECO:0000313" key="13">
    <source>
        <dbReference type="EMBL" id="KEQ00593.1"/>
    </source>
</evidence>
<name>A0A074V581_9NEIS</name>
<reference evidence="13 14" key="1">
    <citation type="journal article" date="2014" name="PLoS Genet.">
        <title>Hidden diversity in honey bee gut symbionts detected by single-cell genomics.</title>
        <authorList>
            <person name="Engel P."/>
            <person name="Stepanauskas R."/>
            <person name="Moran N."/>
        </authorList>
    </citation>
    <scope>NUCLEOTIDE SEQUENCE [LARGE SCALE GENOMIC DNA]</scope>
    <source>
        <strain evidence="13 14">SCGC AB-598-J21</strain>
    </source>
</reference>
<organism evidence="13 14">
    <name type="scientific">Snodgrassella alvi SCGC AB-598-J21</name>
    <dbReference type="NCBI Taxonomy" id="1385367"/>
    <lineage>
        <taxon>Bacteria</taxon>
        <taxon>Pseudomonadati</taxon>
        <taxon>Pseudomonadota</taxon>
        <taxon>Betaproteobacteria</taxon>
        <taxon>Neisseriales</taxon>
        <taxon>Neisseriaceae</taxon>
        <taxon>Snodgrassella</taxon>
    </lineage>
</organism>
<feature type="transmembrane region" description="Helical" evidence="12">
    <location>
        <begin position="265"/>
        <end position="286"/>
    </location>
</feature>
<evidence type="ECO:0000256" key="9">
    <source>
        <dbReference type="ARBA" id="ARBA00022989"/>
    </source>
</evidence>
<keyword evidence="5" id="KW-0349">Heme</keyword>
<dbReference type="GO" id="GO:0070069">
    <property type="term" value="C:cytochrome complex"/>
    <property type="evidence" value="ECO:0007669"/>
    <property type="project" value="TreeGrafter"/>
</dbReference>
<comment type="caution">
    <text evidence="13">The sequence shown here is derived from an EMBL/GenBank/DDBJ whole genome shotgun (WGS) entry which is preliminary data.</text>
</comment>
<keyword evidence="10" id="KW-0408">Iron</keyword>
<dbReference type="PANTHER" id="PTHR43141:SF5">
    <property type="entry name" value="CYTOCHROME BD-I UBIQUINOL OXIDASE SUBUNIT 2"/>
    <property type="match status" value="1"/>
</dbReference>
<dbReference type="EMBL" id="AVQL01000448">
    <property type="protein sequence ID" value="KEQ00593.1"/>
    <property type="molecule type" value="Genomic_DNA"/>
</dbReference>
<evidence type="ECO:0000256" key="6">
    <source>
        <dbReference type="ARBA" id="ARBA00022692"/>
    </source>
</evidence>
<dbReference type="GO" id="GO:0016682">
    <property type="term" value="F:oxidoreductase activity, acting on diphenols and related substances as donors, oxygen as acceptor"/>
    <property type="evidence" value="ECO:0007669"/>
    <property type="project" value="TreeGrafter"/>
</dbReference>
<dbReference type="AlphaFoldDB" id="A0A074V581"/>
<dbReference type="GO" id="GO:0046872">
    <property type="term" value="F:metal ion binding"/>
    <property type="evidence" value="ECO:0007669"/>
    <property type="project" value="UniProtKB-KW"/>
</dbReference>
<dbReference type="PIRSF" id="PIRSF000267">
    <property type="entry name" value="Cyt_oxidse_sub2"/>
    <property type="match status" value="1"/>
</dbReference>
<keyword evidence="7" id="KW-0479">Metal-binding</keyword>
<evidence type="ECO:0000256" key="2">
    <source>
        <dbReference type="ARBA" id="ARBA00007543"/>
    </source>
</evidence>
<keyword evidence="3" id="KW-0813">Transport</keyword>
<evidence type="ECO:0000256" key="10">
    <source>
        <dbReference type="ARBA" id="ARBA00023004"/>
    </source>
</evidence>
<dbReference type="NCBIfam" id="TIGR00203">
    <property type="entry name" value="cydB"/>
    <property type="match status" value="1"/>
</dbReference>
<evidence type="ECO:0000256" key="1">
    <source>
        <dbReference type="ARBA" id="ARBA00004651"/>
    </source>
</evidence>
<accession>A0A074V581</accession>
<proteinExistence type="inferred from homology"/>
<evidence type="ECO:0000256" key="3">
    <source>
        <dbReference type="ARBA" id="ARBA00022448"/>
    </source>
</evidence>
<evidence type="ECO:0000256" key="11">
    <source>
        <dbReference type="ARBA" id="ARBA00023136"/>
    </source>
</evidence>
<evidence type="ECO:0000256" key="12">
    <source>
        <dbReference type="SAM" id="Phobius"/>
    </source>
</evidence>
<dbReference type="GO" id="GO:0009055">
    <property type="term" value="F:electron transfer activity"/>
    <property type="evidence" value="ECO:0007669"/>
    <property type="project" value="TreeGrafter"/>
</dbReference>
<dbReference type="GO" id="GO:0019646">
    <property type="term" value="P:aerobic electron transport chain"/>
    <property type="evidence" value="ECO:0007669"/>
    <property type="project" value="TreeGrafter"/>
</dbReference>
<feature type="transmembrane region" description="Helical" evidence="12">
    <location>
        <begin position="338"/>
        <end position="358"/>
    </location>
</feature>
<keyword evidence="8" id="KW-0249">Electron transport</keyword>
<keyword evidence="4" id="KW-1003">Cell membrane</keyword>
<dbReference type="InterPro" id="IPR003317">
    <property type="entry name" value="Cyt-d_oxidase_su2"/>
</dbReference>
<comment type="similarity">
    <text evidence="2">Belongs to the cytochrome ubiquinol oxidase subunit 2 family.</text>
</comment>
<keyword evidence="9 12" id="KW-1133">Transmembrane helix</keyword>
<feature type="transmembrane region" description="Helical" evidence="12">
    <location>
        <begin position="203"/>
        <end position="224"/>
    </location>
</feature>
<evidence type="ECO:0000256" key="4">
    <source>
        <dbReference type="ARBA" id="ARBA00022475"/>
    </source>
</evidence>
<dbReference type="Pfam" id="PF02322">
    <property type="entry name" value="Cyt_bd_oxida_II"/>
    <property type="match status" value="1"/>
</dbReference>
<feature type="transmembrane region" description="Helical" evidence="12">
    <location>
        <begin position="6"/>
        <end position="27"/>
    </location>
</feature>
<keyword evidence="6 12" id="KW-0812">Transmembrane</keyword>
<dbReference type="PANTHER" id="PTHR43141">
    <property type="entry name" value="CYTOCHROME BD2 SUBUNIT II"/>
    <property type="match status" value="1"/>
</dbReference>
<evidence type="ECO:0000256" key="7">
    <source>
        <dbReference type="ARBA" id="ARBA00022723"/>
    </source>
</evidence>
<comment type="subcellular location">
    <subcellularLocation>
        <location evidence="1">Cell membrane</location>
        <topology evidence="1">Multi-pass membrane protein</topology>
    </subcellularLocation>
</comment>
<gene>
    <name evidence="13" type="ORF">SASC598J21_016150</name>
</gene>
<feature type="transmembrane region" description="Helical" evidence="12">
    <location>
        <begin position="124"/>
        <end position="150"/>
    </location>
</feature>
<sequence>MEFLDYSVLKFIWWLLLGVLLIGFAIMDGQDMGAGSLLPFVGRNDNERRVIINSIAPHWDGNQVWFLTGGGAIFAAWPYAYATAFSGFYWAMMAVLWAMFFRPVGFDYRSKINNARWRTTWDWLLFVGSFVPPLIFGVAFGNLLLGVPFHFDDDLRSFYTGSFWALLNPFSLLCGVVSAAMITFHGAIYLALRTDEQVRQRALRASTIALIVVVIAFSLAGIWVNMGINGYSMVEGSYLPGASPDPLNKQVVSATGAWMNNYQQYPLLLVIPVLAYVGFIVAWLLAKGGKNFVAFWFSALGLGGVISTAGVSMFPFIMPSSTDLRSSLTVWDASSSEFTLKVMLVVVLIFVPLMLCYTSWCYRVMRGKVTTDMIRKNDHSLY</sequence>
<feature type="transmembrane region" description="Helical" evidence="12">
    <location>
        <begin position="87"/>
        <end position="104"/>
    </location>
</feature>
<keyword evidence="11 12" id="KW-0472">Membrane</keyword>
<dbReference type="Proteomes" id="UP000027644">
    <property type="component" value="Unassembled WGS sequence"/>
</dbReference>
<dbReference type="GO" id="GO:0005886">
    <property type="term" value="C:plasma membrane"/>
    <property type="evidence" value="ECO:0007669"/>
    <property type="project" value="UniProtKB-SubCell"/>
</dbReference>